<protein>
    <submittedName>
        <fullName evidence="2">Uncharacterized protein</fullName>
    </submittedName>
</protein>
<dbReference type="AlphaFoldDB" id="A0A9Q3L4G4"/>
<accession>A0A9Q3L4G4</accession>
<evidence type="ECO:0000256" key="1">
    <source>
        <dbReference type="SAM" id="MobiDB-lite"/>
    </source>
</evidence>
<gene>
    <name evidence="2" type="ORF">O181_132778</name>
</gene>
<proteinExistence type="predicted"/>
<dbReference type="Proteomes" id="UP000765509">
    <property type="component" value="Unassembled WGS sequence"/>
</dbReference>
<dbReference type="EMBL" id="AVOT02151998">
    <property type="protein sequence ID" value="MBW0593063.1"/>
    <property type="molecule type" value="Genomic_DNA"/>
</dbReference>
<keyword evidence="3" id="KW-1185">Reference proteome</keyword>
<feature type="region of interest" description="Disordered" evidence="1">
    <location>
        <begin position="124"/>
        <end position="161"/>
    </location>
</feature>
<evidence type="ECO:0000313" key="2">
    <source>
        <dbReference type="EMBL" id="MBW0593063.1"/>
    </source>
</evidence>
<organism evidence="2 3">
    <name type="scientific">Austropuccinia psidii MF-1</name>
    <dbReference type="NCBI Taxonomy" id="1389203"/>
    <lineage>
        <taxon>Eukaryota</taxon>
        <taxon>Fungi</taxon>
        <taxon>Dikarya</taxon>
        <taxon>Basidiomycota</taxon>
        <taxon>Pucciniomycotina</taxon>
        <taxon>Pucciniomycetes</taxon>
        <taxon>Pucciniales</taxon>
        <taxon>Sphaerophragmiaceae</taxon>
        <taxon>Austropuccinia</taxon>
    </lineage>
</organism>
<name>A0A9Q3L4G4_9BASI</name>
<reference evidence="2" key="1">
    <citation type="submission" date="2021-03" db="EMBL/GenBank/DDBJ databases">
        <title>Draft genome sequence of rust myrtle Austropuccinia psidii MF-1, a brazilian biotype.</title>
        <authorList>
            <person name="Quecine M.C."/>
            <person name="Pachon D.M.R."/>
            <person name="Bonatelli M.L."/>
            <person name="Correr F.H."/>
            <person name="Franceschini L.M."/>
            <person name="Leite T.F."/>
            <person name="Margarido G.R.A."/>
            <person name="Almeida C.A."/>
            <person name="Ferrarezi J.A."/>
            <person name="Labate C.A."/>
        </authorList>
    </citation>
    <scope>NUCLEOTIDE SEQUENCE</scope>
    <source>
        <strain evidence="2">MF-1</strain>
    </source>
</reference>
<evidence type="ECO:0000313" key="3">
    <source>
        <dbReference type="Proteomes" id="UP000765509"/>
    </source>
</evidence>
<feature type="compositionally biased region" description="Pro residues" evidence="1">
    <location>
        <begin position="125"/>
        <end position="137"/>
    </location>
</feature>
<comment type="caution">
    <text evidence="2">The sequence shown here is derived from an EMBL/GenBank/DDBJ whole genome shotgun (WGS) entry which is preliminary data.</text>
</comment>
<sequence>MSCHPWDSNAKNKTNQIPHDKTLLFLVCLASKLRGNQIQAQVAPDGRRTHSASPPNPMSHLFLALVHPPNHMRTFQLVSLRWLQCNPRRNLLLILLHPLHNHHQQYAHWIPPPLPPSATPLLSPLVPPPSTSTPEIPPIAAKNPNTSSPRCPAHLIPTMDP</sequence>